<dbReference type="PANTHER" id="PTHR31080:SF291">
    <property type="entry name" value="OS08G0541800 PROTEIN"/>
    <property type="match status" value="1"/>
</dbReference>
<name>A0A5N6M295_9ASTR</name>
<dbReference type="PANTHER" id="PTHR31080">
    <property type="entry name" value="PECTINESTERASE INHIBITOR-LIKE"/>
    <property type="match status" value="1"/>
</dbReference>
<evidence type="ECO:0000313" key="4">
    <source>
        <dbReference type="EMBL" id="KAD3068040.1"/>
    </source>
</evidence>
<dbReference type="InterPro" id="IPR051955">
    <property type="entry name" value="PME_Inhibitor"/>
</dbReference>
<feature type="domain" description="Pectinesterase inhibitor" evidence="3">
    <location>
        <begin position="141"/>
        <end position="294"/>
    </location>
</feature>
<dbReference type="EMBL" id="SZYD01000017">
    <property type="protein sequence ID" value="KAD3068040.1"/>
    <property type="molecule type" value="Genomic_DNA"/>
</dbReference>
<dbReference type="InterPro" id="IPR006501">
    <property type="entry name" value="Pectinesterase_inhib_dom"/>
</dbReference>
<feature type="compositionally biased region" description="Low complexity" evidence="2">
    <location>
        <begin position="22"/>
        <end position="41"/>
    </location>
</feature>
<dbReference type="SMART" id="SM00856">
    <property type="entry name" value="PMEI"/>
    <property type="match status" value="1"/>
</dbReference>
<comment type="caution">
    <text evidence="4">The sequence shown here is derived from an EMBL/GenBank/DDBJ whole genome shotgun (WGS) entry which is preliminary data.</text>
</comment>
<dbReference type="NCBIfam" id="TIGR01614">
    <property type="entry name" value="PME_inhib"/>
    <property type="match status" value="1"/>
</dbReference>
<evidence type="ECO:0000256" key="2">
    <source>
        <dbReference type="SAM" id="MobiDB-lite"/>
    </source>
</evidence>
<keyword evidence="5" id="KW-1185">Reference proteome</keyword>
<dbReference type="AlphaFoldDB" id="A0A5N6M295"/>
<evidence type="ECO:0000313" key="5">
    <source>
        <dbReference type="Proteomes" id="UP000326396"/>
    </source>
</evidence>
<dbReference type="Pfam" id="PF04043">
    <property type="entry name" value="PMEI"/>
    <property type="match status" value="1"/>
</dbReference>
<feature type="compositionally biased region" description="Polar residues" evidence="2">
    <location>
        <begin position="51"/>
        <end position="64"/>
    </location>
</feature>
<protein>
    <recommendedName>
        <fullName evidence="3">Pectinesterase inhibitor domain-containing protein</fullName>
    </recommendedName>
</protein>
<organism evidence="4 5">
    <name type="scientific">Mikania micrantha</name>
    <name type="common">bitter vine</name>
    <dbReference type="NCBI Taxonomy" id="192012"/>
    <lineage>
        <taxon>Eukaryota</taxon>
        <taxon>Viridiplantae</taxon>
        <taxon>Streptophyta</taxon>
        <taxon>Embryophyta</taxon>
        <taxon>Tracheophyta</taxon>
        <taxon>Spermatophyta</taxon>
        <taxon>Magnoliopsida</taxon>
        <taxon>eudicotyledons</taxon>
        <taxon>Gunneridae</taxon>
        <taxon>Pentapetalae</taxon>
        <taxon>asterids</taxon>
        <taxon>campanulids</taxon>
        <taxon>Asterales</taxon>
        <taxon>Asteraceae</taxon>
        <taxon>Asteroideae</taxon>
        <taxon>Heliantheae alliance</taxon>
        <taxon>Eupatorieae</taxon>
        <taxon>Mikania</taxon>
    </lineage>
</organism>
<feature type="compositionally biased region" description="Basic and acidic residues" evidence="2">
    <location>
        <begin position="1"/>
        <end position="17"/>
    </location>
</feature>
<keyword evidence="1" id="KW-0732">Signal</keyword>
<dbReference type="SUPFAM" id="SSF101148">
    <property type="entry name" value="Plant invertase/pectin methylesterase inhibitor"/>
    <property type="match status" value="1"/>
</dbReference>
<dbReference type="GO" id="GO:0004857">
    <property type="term" value="F:enzyme inhibitor activity"/>
    <property type="evidence" value="ECO:0007669"/>
    <property type="project" value="InterPro"/>
</dbReference>
<evidence type="ECO:0000256" key="1">
    <source>
        <dbReference type="ARBA" id="ARBA00022729"/>
    </source>
</evidence>
<dbReference type="InterPro" id="IPR035513">
    <property type="entry name" value="Invertase/methylesterase_inhib"/>
</dbReference>
<feature type="compositionally biased region" description="Low complexity" evidence="2">
    <location>
        <begin position="65"/>
        <end position="81"/>
    </location>
</feature>
<dbReference type="Gene3D" id="1.20.140.40">
    <property type="entry name" value="Invertase/pectin methylesterase inhibitor family protein"/>
    <property type="match status" value="1"/>
</dbReference>
<dbReference type="Proteomes" id="UP000326396">
    <property type="component" value="Linkage Group LG7"/>
</dbReference>
<dbReference type="OrthoDB" id="841681at2759"/>
<reference evidence="4 5" key="1">
    <citation type="submission" date="2019-05" db="EMBL/GenBank/DDBJ databases">
        <title>Mikania micrantha, genome provides insights into the molecular mechanism of rapid growth.</title>
        <authorList>
            <person name="Liu B."/>
        </authorList>
    </citation>
    <scope>NUCLEOTIDE SEQUENCE [LARGE SCALE GENOMIC DNA]</scope>
    <source>
        <strain evidence="4">NLD-2019</strain>
        <tissue evidence="4">Leaf</tissue>
    </source>
</reference>
<evidence type="ECO:0000259" key="3">
    <source>
        <dbReference type="SMART" id="SM00856"/>
    </source>
</evidence>
<gene>
    <name evidence="4" type="ORF">E3N88_35920</name>
</gene>
<feature type="region of interest" description="Disordered" evidence="2">
    <location>
        <begin position="1"/>
        <end position="81"/>
    </location>
</feature>
<proteinExistence type="predicted"/>
<accession>A0A5N6M295</accession>
<sequence length="302" mass="32302">MERSKGQESSAERRRYYVDPFPVDNESSSSSVNTDPSSSSPESEHESNDDQFMQNNEVQSPTVQSSTSFNDLSSSSSTSPLLRTKSLNDVYTSTSAMQIKVKGQTHQELVILDSVFKNAAVPTGARVHPVVHPAQPVAGPMSPDVITKACELSPEKPFCISVLKSQTNSGVNDLKQAALASVKAASTEAVATSELIKLARRREENKEVVEDGIEEETLADCCMSYTSLVEKLAGAESAMSGGPGPNVSVDLKDALTTADTCEKSIAGGRKSPMVEEVAKKNDNVKKLCTNALSVYDVYAKGN</sequence>